<accession>A0A1S7Q193</accession>
<evidence type="ECO:0000313" key="4">
    <source>
        <dbReference type="Proteomes" id="UP000191988"/>
    </source>
</evidence>
<reference evidence="4" key="1">
    <citation type="submission" date="2016-01" db="EMBL/GenBank/DDBJ databases">
        <authorList>
            <person name="Regsiter A."/>
            <person name="william w."/>
        </authorList>
    </citation>
    <scope>NUCLEOTIDE SEQUENCE [LARGE SCALE GENOMIC DNA]</scope>
    <source>
        <strain evidence="4">CFBP 6623</strain>
    </source>
</reference>
<organism evidence="3 4">
    <name type="scientific">Agrobacterium tomkonis CFBP 6623</name>
    <dbReference type="NCBI Taxonomy" id="1183432"/>
    <lineage>
        <taxon>Bacteria</taxon>
        <taxon>Pseudomonadati</taxon>
        <taxon>Pseudomonadota</taxon>
        <taxon>Alphaproteobacteria</taxon>
        <taxon>Hyphomicrobiales</taxon>
        <taxon>Rhizobiaceae</taxon>
        <taxon>Rhizobium/Agrobacterium group</taxon>
        <taxon>Agrobacterium</taxon>
        <taxon>Agrobacterium tumefaciens complex</taxon>
    </lineage>
</organism>
<sequence length="158" mass="17856">MRSLFKTVTIASFILAAATGGAFAAEHSHGEHSGSGGMHSERSHDFDRGGRHFFRHNDDDLSMNTMYMNYTGPAAYGQRPHLVRVLHELRVADHRIDFERQQGRLSTSAFHRLENESSAIRTQALKTAQMHRGHIPMKAFATLQGEVRQLDRNIVRMS</sequence>
<dbReference type="AlphaFoldDB" id="A0A1S7Q193"/>
<feature type="region of interest" description="Disordered" evidence="1">
    <location>
        <begin position="26"/>
        <end position="46"/>
    </location>
</feature>
<name>A0A1S7Q193_9HYPH</name>
<dbReference type="RefSeq" id="WP_046798527.1">
    <property type="nucleotide sequence ID" value="NZ_LT009723.1"/>
</dbReference>
<gene>
    <name evidence="3" type="ORF">AGR3A_Cc380016</name>
</gene>
<keyword evidence="4" id="KW-1185">Reference proteome</keyword>
<proteinExistence type="predicted"/>
<feature type="signal peptide" evidence="2">
    <location>
        <begin position="1"/>
        <end position="24"/>
    </location>
</feature>
<keyword evidence="2" id="KW-0732">Signal</keyword>
<protein>
    <submittedName>
        <fullName evidence="3">Uncharacterized protein</fullName>
    </submittedName>
</protein>
<evidence type="ECO:0000313" key="3">
    <source>
        <dbReference type="EMBL" id="CUX29679.1"/>
    </source>
</evidence>
<evidence type="ECO:0000256" key="1">
    <source>
        <dbReference type="SAM" id="MobiDB-lite"/>
    </source>
</evidence>
<evidence type="ECO:0000256" key="2">
    <source>
        <dbReference type="SAM" id="SignalP"/>
    </source>
</evidence>
<dbReference type="Proteomes" id="UP000191988">
    <property type="component" value="Unassembled WGS sequence"/>
</dbReference>
<dbReference type="EMBL" id="FBWK01000032">
    <property type="protein sequence ID" value="CUX29679.1"/>
    <property type="molecule type" value="Genomic_DNA"/>
</dbReference>
<feature type="chain" id="PRO_5010521437" evidence="2">
    <location>
        <begin position="25"/>
        <end position="158"/>
    </location>
</feature>